<keyword evidence="5 12" id="KW-0472">Membrane</keyword>
<evidence type="ECO:0000256" key="11">
    <source>
        <dbReference type="SAM" id="MobiDB-lite"/>
    </source>
</evidence>
<dbReference type="PANTHER" id="PTHR30520">
    <property type="entry name" value="FORMATE TRANSPORTER-RELATED"/>
    <property type="match status" value="1"/>
</dbReference>
<feature type="transmembrane region" description="Helical" evidence="12">
    <location>
        <begin position="101"/>
        <end position="123"/>
    </location>
</feature>
<evidence type="ECO:0000313" key="13">
    <source>
        <dbReference type="EMBL" id="CEL76103.1"/>
    </source>
</evidence>
<dbReference type="PROSITE" id="PS01005">
    <property type="entry name" value="FORMATE_NITRITE_TP_1"/>
    <property type="match status" value="1"/>
</dbReference>
<protein>
    <submittedName>
        <fullName evidence="13">Formate/nitrite transporter, putative</fullName>
    </submittedName>
</protein>
<accession>A0A0F7V111</accession>
<comment type="subcellular location">
    <subcellularLocation>
        <location evidence="1">Cell membrane</location>
        <topology evidence="1">Multi-pass membrane protein</topology>
    </subcellularLocation>
</comment>
<evidence type="ECO:0000256" key="3">
    <source>
        <dbReference type="ARBA" id="ARBA00022692"/>
    </source>
</evidence>
<dbReference type="GO" id="GO:0015707">
    <property type="term" value="P:nitrite transport"/>
    <property type="evidence" value="ECO:0007669"/>
    <property type="project" value="TreeGrafter"/>
</dbReference>
<feature type="region of interest" description="Disordered" evidence="11">
    <location>
        <begin position="424"/>
        <end position="456"/>
    </location>
</feature>
<dbReference type="EMBL" id="LN714499">
    <property type="protein sequence ID" value="CEL76103.1"/>
    <property type="molecule type" value="Genomic_DNA"/>
</dbReference>
<dbReference type="PANTHER" id="PTHR30520:SF6">
    <property type="entry name" value="FORMATE_NITRATE FAMILY TRANSPORTER (EUROFUNG)"/>
    <property type="match status" value="1"/>
</dbReference>
<name>A0A0F7V111_TOXGV</name>
<feature type="transmembrane region" description="Helical" evidence="12">
    <location>
        <begin position="266"/>
        <end position="286"/>
    </location>
</feature>
<comment type="catalytic activity">
    <reaction evidence="9">
        <text>acetate(out) + H(+)(out) = acetate(in) + H(+)(in)</text>
        <dbReference type="Rhea" id="RHEA:71803"/>
        <dbReference type="ChEBI" id="CHEBI:15378"/>
        <dbReference type="ChEBI" id="CHEBI:30089"/>
    </reaction>
</comment>
<sequence length="468" mass="51542">MCSIPPLRLLEVVDDLTCLVNSSQYSRWNFFTFTLPGFTLPMRKEFTSSCKGSFSNHPVPDHPCKLVVFFRPKMVVTAGADAYLKILEYGVKKTQLRIDRLLLQAFMAGIFVAMAGHCCTVLAGSYPTDPGDPLAVAKPTQKFIYGALFPVAFICIILTGAELFTGNTMTMLICYFQKRVTMLQLGVNWLGSLAGNWLGALFGAYFLSYLTGALGDEHVRQFLFRTCVNKISYGWGECFLRGVGCNTFVCLAVWAVIASENVAGKVLVMWFPIVAFCVGGYEHIIANMYTLQAGLMAGAPVAILDVIAFNFLPTLLGNIVGGCLLVGAVYAYNFYPTLSYTETTGAKVYVQEVGPVLDRRSSMQVSMTEREPDGQVVTEYEAVPFESFGGEYIVNKHATMAAPIPSRASSFLYPFQWQRQRSQSGNLSTHARLDLPNRPVEPPSDGLEVTPQSQRDHTVASLMCVHPQ</sequence>
<dbReference type="Pfam" id="PF01226">
    <property type="entry name" value="Form_Nir_trans"/>
    <property type="match status" value="1"/>
</dbReference>
<comment type="subunit">
    <text evidence="2">Homopentamer.</text>
</comment>
<feature type="transmembrane region" description="Helical" evidence="12">
    <location>
        <begin position="306"/>
        <end position="332"/>
    </location>
</feature>
<evidence type="ECO:0000256" key="9">
    <source>
        <dbReference type="ARBA" id="ARBA00049088"/>
    </source>
</evidence>
<dbReference type="GO" id="GO:0015513">
    <property type="term" value="F:high-affinity secondary active nitrite transmembrane transporter activity"/>
    <property type="evidence" value="ECO:0007669"/>
    <property type="project" value="TreeGrafter"/>
</dbReference>
<evidence type="ECO:0000256" key="4">
    <source>
        <dbReference type="ARBA" id="ARBA00022989"/>
    </source>
</evidence>
<keyword evidence="3 12" id="KW-0812">Transmembrane</keyword>
<evidence type="ECO:0000256" key="5">
    <source>
        <dbReference type="ARBA" id="ARBA00023136"/>
    </source>
</evidence>
<dbReference type="GO" id="GO:0005886">
    <property type="term" value="C:plasma membrane"/>
    <property type="evidence" value="ECO:0007669"/>
    <property type="project" value="UniProtKB-SubCell"/>
</dbReference>
<dbReference type="InterPro" id="IPR000292">
    <property type="entry name" value="For/NO2_transpt"/>
</dbReference>
<comment type="similarity">
    <text evidence="10">Belongs to the FNT transporter (TC 1.A.16) family.</text>
</comment>
<dbReference type="Gene3D" id="1.20.1080.10">
    <property type="entry name" value="Glycerol uptake facilitator protein"/>
    <property type="match status" value="1"/>
</dbReference>
<organism evidence="13">
    <name type="scientific">Toxoplasma gondii (strain ATCC 50861 / VEG)</name>
    <dbReference type="NCBI Taxonomy" id="432359"/>
    <lineage>
        <taxon>Eukaryota</taxon>
        <taxon>Sar</taxon>
        <taxon>Alveolata</taxon>
        <taxon>Apicomplexa</taxon>
        <taxon>Conoidasida</taxon>
        <taxon>Coccidia</taxon>
        <taxon>Eucoccidiorida</taxon>
        <taxon>Eimeriorina</taxon>
        <taxon>Sarcocystidae</taxon>
        <taxon>Toxoplasma</taxon>
    </lineage>
</organism>
<evidence type="ECO:0000256" key="2">
    <source>
        <dbReference type="ARBA" id="ARBA00011255"/>
    </source>
</evidence>
<comment type="catalytic activity">
    <reaction evidence="6">
        <text>(S)-lactate(in) + H(+)(in) = (S)-lactate(out) + H(+)(out)</text>
        <dbReference type="Rhea" id="RHEA:29415"/>
        <dbReference type="ChEBI" id="CHEBI:15378"/>
        <dbReference type="ChEBI" id="CHEBI:16651"/>
    </reaction>
</comment>
<reference evidence="13" key="1">
    <citation type="journal article" date="2015" name="PLoS ONE">
        <title>Comprehensive Evaluation of Toxoplasma gondii VEG and Neospora caninum LIV Genomes with Tachyzoite Stage Transcriptome and Proteome Defines Novel Transcript Features.</title>
        <authorList>
            <person name="Ramaprasad A."/>
            <person name="Mourier T."/>
            <person name="Naeem R."/>
            <person name="Malas T.B."/>
            <person name="Moussa E."/>
            <person name="Panigrahi A."/>
            <person name="Vermont S.J."/>
            <person name="Otto T.D."/>
            <person name="Wastling J."/>
            <person name="Pain A."/>
        </authorList>
    </citation>
    <scope>NUCLEOTIDE SEQUENCE</scope>
    <source>
        <strain evidence="13">VEG</strain>
    </source>
</reference>
<keyword evidence="4 12" id="KW-1133">Transmembrane helix</keyword>
<comment type="catalytic activity">
    <reaction evidence="7">
        <text>pyruvate(out) + H(+)(out) = pyruvate(in) + H(+)(in)</text>
        <dbReference type="Rhea" id="RHEA:64720"/>
        <dbReference type="ChEBI" id="CHEBI:15361"/>
        <dbReference type="ChEBI" id="CHEBI:15378"/>
    </reaction>
</comment>
<evidence type="ECO:0000256" key="12">
    <source>
        <dbReference type="SAM" id="Phobius"/>
    </source>
</evidence>
<evidence type="ECO:0000256" key="10">
    <source>
        <dbReference type="ARBA" id="ARBA00049660"/>
    </source>
</evidence>
<dbReference type="AlphaFoldDB" id="A0A0F7V111"/>
<proteinExistence type="inferred from homology"/>
<evidence type="ECO:0000256" key="8">
    <source>
        <dbReference type="ARBA" id="ARBA00049016"/>
    </source>
</evidence>
<dbReference type="InterPro" id="IPR024002">
    <property type="entry name" value="For/NO2_transpt_CS"/>
</dbReference>
<evidence type="ECO:0000256" key="1">
    <source>
        <dbReference type="ARBA" id="ARBA00004651"/>
    </source>
</evidence>
<feature type="transmembrane region" description="Helical" evidence="12">
    <location>
        <begin position="239"/>
        <end position="259"/>
    </location>
</feature>
<comment type="catalytic activity">
    <reaction evidence="8">
        <text>formate(in) + H(+)(in) = formate(out) + H(+)(out)</text>
        <dbReference type="Rhea" id="RHEA:80887"/>
        <dbReference type="ChEBI" id="CHEBI:15378"/>
        <dbReference type="ChEBI" id="CHEBI:15740"/>
    </reaction>
</comment>
<evidence type="ECO:0000256" key="6">
    <source>
        <dbReference type="ARBA" id="ARBA00034245"/>
    </source>
</evidence>
<evidence type="ECO:0000256" key="7">
    <source>
        <dbReference type="ARBA" id="ARBA00047693"/>
    </source>
</evidence>
<feature type="transmembrane region" description="Helical" evidence="12">
    <location>
        <begin position="143"/>
        <end position="164"/>
    </location>
</feature>
<gene>
    <name evidence="13" type="ORF">BN1205_085240</name>
</gene>
<dbReference type="InterPro" id="IPR023271">
    <property type="entry name" value="Aquaporin-like"/>
</dbReference>
<feature type="transmembrane region" description="Helical" evidence="12">
    <location>
        <begin position="185"/>
        <end position="207"/>
    </location>
</feature>